<evidence type="ECO:0000313" key="2">
    <source>
        <dbReference type="EMBL" id="ABD97760.1"/>
    </source>
</evidence>
<keyword evidence="3" id="KW-1185">Reference proteome</keyword>
<evidence type="ECO:0000256" key="1">
    <source>
        <dbReference type="SAM" id="Phobius"/>
    </source>
</evidence>
<sequence length="78" mass="9164">MLLTKKDEVEIIEKLTTGNMVSIVVIPLIAFIVSIIILLKYNRRKIYNVRMQTIQSDRRYMMLETISSFNSKKLIETN</sequence>
<organism evidence="2 3">
    <name type="scientific">Taterapox virus</name>
    <dbReference type="NCBI Taxonomy" id="28871"/>
    <lineage>
        <taxon>Viruses</taxon>
        <taxon>Varidnaviria</taxon>
        <taxon>Bamfordvirae</taxon>
        <taxon>Nucleocytoviricota</taxon>
        <taxon>Pokkesviricetes</taxon>
        <taxon>Chitovirales</taxon>
        <taxon>Poxviridae</taxon>
        <taxon>Chordopoxvirinae</taxon>
        <taxon>Orthopoxvirus</taxon>
        <taxon>Orthopoxvirus taterapox</taxon>
    </lineage>
</organism>
<protein>
    <submittedName>
        <fullName evidence="2">Uncharacterized protein</fullName>
    </submittedName>
</protein>
<feature type="transmembrane region" description="Helical" evidence="1">
    <location>
        <begin position="20"/>
        <end position="41"/>
    </location>
</feature>
<keyword evidence="1" id="KW-0472">Membrane</keyword>
<dbReference type="RefSeq" id="YP_717501.1">
    <property type="nucleotide sequence ID" value="NC_008291.1"/>
</dbReference>
<name>Q0NP17_9POXV</name>
<keyword evidence="1" id="KW-0812">Transmembrane</keyword>
<reference evidence="2 3" key="1">
    <citation type="journal article" date="2006" name="Science">
        <title>Genome sequence diversity and clues to the evolution of variola (smallpox) virus.</title>
        <authorList>
            <person name="Esposito J.J."/>
            <person name="Sammons S.A."/>
            <person name="Frace A.M."/>
            <person name="Osborne J.D."/>
            <person name="Olsen-Rasmussen M."/>
            <person name="Zhang M."/>
            <person name="Govil D."/>
            <person name="Damon I.K."/>
            <person name="Kline R."/>
            <person name="Laker M."/>
            <person name="Li Y."/>
            <person name="Smith G.L."/>
            <person name="Meyer H."/>
            <person name="LeDuc J.W."/>
            <person name="Wohlhueter R.M."/>
        </authorList>
    </citation>
    <scope>NUCLEOTIDE SEQUENCE [LARGE SCALE GENOMIC DNA]</scope>
    <source>
        <strain evidence="2">Dahomey 1968</strain>
    </source>
</reference>
<keyword evidence="1" id="KW-1133">Transmembrane helix</keyword>
<gene>
    <name evidence="2" type="ORF">TATV_DAH68_194</name>
</gene>
<dbReference type="KEGG" id="vg:4238583"/>
<dbReference type="Proteomes" id="UP000139570">
    <property type="component" value="Segment"/>
</dbReference>
<dbReference type="GeneID" id="4238583"/>
<dbReference type="EMBL" id="DQ437594">
    <property type="protein sequence ID" value="ABD97760.1"/>
    <property type="molecule type" value="Genomic_DNA"/>
</dbReference>
<evidence type="ECO:0000313" key="3">
    <source>
        <dbReference type="Proteomes" id="UP000139570"/>
    </source>
</evidence>
<accession>Q0NP17</accession>
<proteinExistence type="predicted"/>